<dbReference type="PROSITE" id="PS51257">
    <property type="entry name" value="PROKAR_LIPOPROTEIN"/>
    <property type="match status" value="1"/>
</dbReference>
<dbReference type="PANTHER" id="PTHR40980:SF3">
    <property type="entry name" value="TONB-DEPENDENT RECEPTOR-LIKE BETA-BARREL DOMAIN-CONTAINING PROTEIN"/>
    <property type="match status" value="1"/>
</dbReference>
<evidence type="ECO:0000313" key="6">
    <source>
        <dbReference type="EMBL" id="MFC5461441.1"/>
    </source>
</evidence>
<dbReference type="NCBIfam" id="TIGR01782">
    <property type="entry name" value="TonB-Xanth-Caul"/>
    <property type="match status" value="1"/>
</dbReference>
<keyword evidence="1" id="KW-0472">Membrane</keyword>
<dbReference type="InterPro" id="IPR010104">
    <property type="entry name" value="TonB_rcpt_bac"/>
</dbReference>
<dbReference type="EMBL" id="JBHSMU010000015">
    <property type="protein sequence ID" value="MFC5461441.1"/>
    <property type="molecule type" value="Genomic_DNA"/>
</dbReference>
<comment type="caution">
    <text evidence="6">The sequence shown here is derived from an EMBL/GenBank/DDBJ whole genome shotgun (WGS) entry which is preliminary data.</text>
</comment>
<evidence type="ECO:0000259" key="4">
    <source>
        <dbReference type="Pfam" id="PF00593"/>
    </source>
</evidence>
<comment type="subcellular location">
    <subcellularLocation>
        <location evidence="1">Cell outer membrane</location>
    </subcellularLocation>
</comment>
<keyword evidence="6" id="KW-0675">Receptor</keyword>
<evidence type="ECO:0000259" key="5">
    <source>
        <dbReference type="Pfam" id="PF07715"/>
    </source>
</evidence>
<keyword evidence="3" id="KW-0732">Signal</keyword>
<feature type="signal peptide" evidence="3">
    <location>
        <begin position="1"/>
        <end position="39"/>
    </location>
</feature>
<dbReference type="Pfam" id="PF00593">
    <property type="entry name" value="TonB_dep_Rec_b-barrel"/>
    <property type="match status" value="1"/>
</dbReference>
<feature type="domain" description="TonB-dependent receptor-like beta-barrel" evidence="4">
    <location>
        <begin position="452"/>
        <end position="938"/>
    </location>
</feature>
<dbReference type="InterPro" id="IPR037066">
    <property type="entry name" value="Plug_dom_sf"/>
</dbReference>
<evidence type="ECO:0000256" key="3">
    <source>
        <dbReference type="SAM" id="SignalP"/>
    </source>
</evidence>
<comment type="similarity">
    <text evidence="1">Belongs to the TonB-dependent receptor family.</text>
</comment>
<evidence type="ECO:0000256" key="2">
    <source>
        <dbReference type="SAM" id="MobiDB-lite"/>
    </source>
</evidence>
<dbReference type="PANTHER" id="PTHR40980">
    <property type="entry name" value="PLUG DOMAIN-CONTAINING PROTEIN"/>
    <property type="match status" value="1"/>
</dbReference>
<feature type="domain" description="TonB-dependent receptor plug" evidence="5">
    <location>
        <begin position="106"/>
        <end position="208"/>
    </location>
</feature>
<feature type="compositionally biased region" description="Polar residues" evidence="2">
    <location>
        <begin position="69"/>
        <end position="80"/>
    </location>
</feature>
<dbReference type="RefSeq" id="WP_379784888.1">
    <property type="nucleotide sequence ID" value="NZ_JBHSMU010000015.1"/>
</dbReference>
<dbReference type="InterPro" id="IPR012910">
    <property type="entry name" value="Plug_dom"/>
</dbReference>
<dbReference type="CDD" id="cd01347">
    <property type="entry name" value="ligand_gated_channel"/>
    <property type="match status" value="1"/>
</dbReference>
<proteinExistence type="inferred from homology"/>
<dbReference type="Pfam" id="PF07715">
    <property type="entry name" value="Plug"/>
    <property type="match status" value="1"/>
</dbReference>
<feature type="region of interest" description="Disordered" evidence="2">
    <location>
        <begin position="45"/>
        <end position="80"/>
    </location>
</feature>
<gene>
    <name evidence="6" type="ORF">ACFPN5_16645</name>
</gene>
<dbReference type="SUPFAM" id="SSF56935">
    <property type="entry name" value="Porins"/>
    <property type="match status" value="1"/>
</dbReference>
<sequence>MKFFANKRAANTATRAFQLSPVAAGCAIFLTAFAGSAYAQQATDTTATPAPTVQTADTTADTTNNTPNSAVTTGQDATVSTTATPVQTVRVTGIRRGIEAAISIKKNSSSIVEAISAEDIGKLPDQSVADSISRLPGVSAQRGRSSGKSADISVRGLAPSFNGTLLNGREMASTGNARSPEFDLFPAELMGSVVIYKTPDASVIGQGLAATIDLRTVQPLDFGKRTVAVSYKKSRLGVKQRDGLPEGDGDRATLSYIDQFANRTIGVAIGLTRYEELGGGQSKFNSWGVADEVFVPGVKDKVKLKVPNGFGYDTEQNLHNRDGAFAAFQFRPNKNFKSTVDLFYSAGETGLKKTGFEAGVAGNAGGKYELDHVLSKSTVTNGVATSGTISNWKGVVRNHYEGAEDDLKSVGWSNELKIGGWTTGADLTWSKATKLGSRYETTAGTLPNQQDTLSYTGFNGANVTEVKYTPGLNYADRSVAVLTDTMGWSGGASSPQAGYLGQPYVEDEVKAIRLSAKTGVEWGPVVATTYGLNFTARDKSRAGQDGRLMIIGGNPAGSATVPGSGVAQAGASGFNVVSWDPRGSLGSVYELAPKVDADILNKFWDVQERISTAYVMGDLDGELFGLPYRGNVGVQAVHTDQTGNGYKVDSGNCKGNTPTSCPGQRVTGGDKYWDVLPSLNMSFDLGNDQFLRVGAAKVVSRANLDDLRAGSNVTLGNNAGKSVLTSTSGTPDLKPFRAKSLDLSYEKYFGNKGYVSAAAFYKKLDTYIFRTARDFDFAGFITPETNLPAGGSTMGRFTQPQNGSGGNIRGFELAANLPFSMVSPYLDGFGMLVNHSDTKSSIELPREGFANVTGSAATIPLPGLSRKVTNLRLYYEKHGFQIAAAARKRSSFLGQVSDFQDNAQLTFIKGETIVDLQASYEIQRGWLKGVSLFAQAQNWNNAPFLEFTEDENNPSNRVDYGRTYHFGASYKF</sequence>
<keyword evidence="7" id="KW-1185">Reference proteome</keyword>
<evidence type="ECO:0000313" key="7">
    <source>
        <dbReference type="Proteomes" id="UP001596050"/>
    </source>
</evidence>
<dbReference type="Proteomes" id="UP001596050">
    <property type="component" value="Unassembled WGS sequence"/>
</dbReference>
<feature type="compositionally biased region" description="Low complexity" evidence="2">
    <location>
        <begin position="45"/>
        <end position="68"/>
    </location>
</feature>
<feature type="chain" id="PRO_5046203104" evidence="3">
    <location>
        <begin position="40"/>
        <end position="972"/>
    </location>
</feature>
<evidence type="ECO:0000256" key="1">
    <source>
        <dbReference type="RuleBase" id="RU003357"/>
    </source>
</evidence>
<reference evidence="7" key="1">
    <citation type="journal article" date="2019" name="Int. J. Syst. Evol. Microbiol.">
        <title>The Global Catalogue of Microorganisms (GCM) 10K type strain sequencing project: providing services to taxonomists for standard genome sequencing and annotation.</title>
        <authorList>
            <consortium name="The Broad Institute Genomics Platform"/>
            <consortium name="The Broad Institute Genome Sequencing Center for Infectious Disease"/>
            <person name="Wu L."/>
            <person name="Ma J."/>
        </authorList>
    </citation>
    <scope>NUCLEOTIDE SEQUENCE [LARGE SCALE GENOMIC DNA]</scope>
    <source>
        <strain evidence="7">KACC 12649</strain>
    </source>
</reference>
<protein>
    <submittedName>
        <fullName evidence="6">TonB-dependent receptor</fullName>
    </submittedName>
</protein>
<keyword evidence="1" id="KW-0798">TonB box</keyword>
<dbReference type="InterPro" id="IPR000531">
    <property type="entry name" value="Beta-barrel_TonB"/>
</dbReference>
<dbReference type="Gene3D" id="2.170.130.10">
    <property type="entry name" value="TonB-dependent receptor, plug domain"/>
    <property type="match status" value="1"/>
</dbReference>
<organism evidence="6 7">
    <name type="scientific">Massilia niabensis</name>
    <dbReference type="NCBI Taxonomy" id="544910"/>
    <lineage>
        <taxon>Bacteria</taxon>
        <taxon>Pseudomonadati</taxon>
        <taxon>Pseudomonadota</taxon>
        <taxon>Betaproteobacteria</taxon>
        <taxon>Burkholderiales</taxon>
        <taxon>Oxalobacteraceae</taxon>
        <taxon>Telluria group</taxon>
        <taxon>Massilia</taxon>
    </lineage>
</organism>
<accession>A0ABW0L7S7</accession>
<name>A0ABW0L7S7_9BURK</name>